<keyword evidence="4" id="KW-1185">Reference proteome</keyword>
<protein>
    <submittedName>
        <fullName evidence="3">Uncharacterized protein</fullName>
    </submittedName>
</protein>
<dbReference type="EMBL" id="UYJE01005349">
    <property type="protein sequence ID" value="VDI36504.1"/>
    <property type="molecule type" value="Genomic_DNA"/>
</dbReference>
<keyword evidence="2" id="KW-0732">Signal</keyword>
<reference evidence="3" key="1">
    <citation type="submission" date="2018-11" db="EMBL/GenBank/DDBJ databases">
        <authorList>
            <person name="Alioto T."/>
            <person name="Alioto T."/>
        </authorList>
    </citation>
    <scope>NUCLEOTIDE SEQUENCE</scope>
</reference>
<feature type="region of interest" description="Disordered" evidence="1">
    <location>
        <begin position="302"/>
        <end position="331"/>
    </location>
</feature>
<evidence type="ECO:0000256" key="2">
    <source>
        <dbReference type="SAM" id="SignalP"/>
    </source>
</evidence>
<comment type="caution">
    <text evidence="3">The sequence shown here is derived from an EMBL/GenBank/DDBJ whole genome shotgun (WGS) entry which is preliminary data.</text>
</comment>
<evidence type="ECO:0000313" key="3">
    <source>
        <dbReference type="EMBL" id="VDI36504.1"/>
    </source>
</evidence>
<organism evidence="3 4">
    <name type="scientific">Mytilus galloprovincialis</name>
    <name type="common">Mediterranean mussel</name>
    <dbReference type="NCBI Taxonomy" id="29158"/>
    <lineage>
        <taxon>Eukaryota</taxon>
        <taxon>Metazoa</taxon>
        <taxon>Spiralia</taxon>
        <taxon>Lophotrochozoa</taxon>
        <taxon>Mollusca</taxon>
        <taxon>Bivalvia</taxon>
        <taxon>Autobranchia</taxon>
        <taxon>Pteriomorphia</taxon>
        <taxon>Mytilida</taxon>
        <taxon>Mytiloidea</taxon>
        <taxon>Mytilidae</taxon>
        <taxon>Mytilinae</taxon>
        <taxon>Mytilus</taxon>
    </lineage>
</organism>
<dbReference type="Proteomes" id="UP000596742">
    <property type="component" value="Unassembled WGS sequence"/>
</dbReference>
<gene>
    <name evidence="3" type="ORF">MGAL_10B012958</name>
</gene>
<feature type="signal peptide" evidence="2">
    <location>
        <begin position="1"/>
        <end position="20"/>
    </location>
</feature>
<evidence type="ECO:0000256" key="1">
    <source>
        <dbReference type="SAM" id="MobiDB-lite"/>
    </source>
</evidence>
<proteinExistence type="predicted"/>
<accession>A0A8B6EKT4</accession>
<sequence>MGFLTILLCFVIAVLPFIQGHTPEYFARMGYPMGIQEQQMGQPMGTFGAGVETPMVDVSPVERQGQGLGITATYTYRRPWCTCRRRCRYSETPVRRTCPLPQFYPRYWYTCCKYLRNDQTSSMYRGIGGSGYPTYPQIYPAYPQSDPAVPAKAVLPFIQSTTPGYFARMRQGIGSWNNRRHVYDFWGTGGGQSRGSAYLGPFWGTGGGRTRGSAYPGAFWGTRGAQSRESVNSEDQYRTVQGQSVESGYGASWCTCRRRCSRPEIMVVRNNCLLPSYIRSWHTCCKYLNTYQTSSIYRGSGSASVSSQRNSQRRDPFIGALIPGTTAPKGF</sequence>
<feature type="chain" id="PRO_5032906026" evidence="2">
    <location>
        <begin position="21"/>
        <end position="331"/>
    </location>
</feature>
<dbReference type="AlphaFoldDB" id="A0A8B6EKT4"/>
<evidence type="ECO:0000313" key="4">
    <source>
        <dbReference type="Proteomes" id="UP000596742"/>
    </source>
</evidence>
<name>A0A8B6EKT4_MYTGA</name>